<organism evidence="2 3">
    <name type="scientific">Aspergillus pseudodeflectus</name>
    <dbReference type="NCBI Taxonomy" id="176178"/>
    <lineage>
        <taxon>Eukaryota</taxon>
        <taxon>Fungi</taxon>
        <taxon>Dikarya</taxon>
        <taxon>Ascomycota</taxon>
        <taxon>Pezizomycotina</taxon>
        <taxon>Eurotiomycetes</taxon>
        <taxon>Eurotiomycetidae</taxon>
        <taxon>Eurotiales</taxon>
        <taxon>Aspergillaceae</taxon>
        <taxon>Aspergillus</taxon>
        <taxon>Aspergillus subgen. Nidulantes</taxon>
    </lineage>
</organism>
<name>A0ABR4JZR5_9EURO</name>
<feature type="compositionally biased region" description="Basic residues" evidence="1">
    <location>
        <begin position="480"/>
        <end position="489"/>
    </location>
</feature>
<gene>
    <name evidence="2" type="ORF">BJX68DRAFT_241914</name>
</gene>
<feature type="region of interest" description="Disordered" evidence="1">
    <location>
        <begin position="1"/>
        <end position="40"/>
    </location>
</feature>
<reference evidence="2 3" key="1">
    <citation type="submission" date="2024-07" db="EMBL/GenBank/DDBJ databases">
        <title>Section-level genome sequencing and comparative genomics of Aspergillus sections Usti and Cavernicolus.</title>
        <authorList>
            <consortium name="Lawrence Berkeley National Laboratory"/>
            <person name="Nybo J.L."/>
            <person name="Vesth T.C."/>
            <person name="Theobald S."/>
            <person name="Frisvad J.C."/>
            <person name="Larsen T.O."/>
            <person name="Kjaerboelling I."/>
            <person name="Rothschild-Mancinelli K."/>
            <person name="Lyhne E.K."/>
            <person name="Kogle M.E."/>
            <person name="Barry K."/>
            <person name="Clum A."/>
            <person name="Na H."/>
            <person name="Ledsgaard L."/>
            <person name="Lin J."/>
            <person name="Lipzen A."/>
            <person name="Kuo A."/>
            <person name="Riley R."/>
            <person name="Mondo S."/>
            <person name="LaButti K."/>
            <person name="Haridas S."/>
            <person name="Pangalinan J."/>
            <person name="Salamov A.A."/>
            <person name="Simmons B.A."/>
            <person name="Magnuson J.K."/>
            <person name="Chen J."/>
            <person name="Drula E."/>
            <person name="Henrissat B."/>
            <person name="Wiebenga A."/>
            <person name="Lubbers R.J."/>
            <person name="Gomes A.C."/>
            <person name="Macurrencykelacurrency M.R."/>
            <person name="Stajich J."/>
            <person name="Grigoriev I.V."/>
            <person name="Mortensen U.H."/>
            <person name="De vries R.P."/>
            <person name="Baker S.E."/>
            <person name="Andersen M.R."/>
        </authorList>
    </citation>
    <scope>NUCLEOTIDE SEQUENCE [LARGE SCALE GENOMIC DNA]</scope>
    <source>
        <strain evidence="2 3">CBS 756.74</strain>
    </source>
</reference>
<comment type="caution">
    <text evidence="2">The sequence shown here is derived from an EMBL/GenBank/DDBJ whole genome shotgun (WGS) entry which is preliminary data.</text>
</comment>
<dbReference type="EMBL" id="JBFXLR010000036">
    <property type="protein sequence ID" value="KAL2845572.1"/>
    <property type="molecule type" value="Genomic_DNA"/>
</dbReference>
<feature type="compositionally biased region" description="Polar residues" evidence="1">
    <location>
        <begin position="1"/>
        <end position="11"/>
    </location>
</feature>
<feature type="compositionally biased region" description="Polar residues" evidence="1">
    <location>
        <begin position="330"/>
        <end position="343"/>
    </location>
</feature>
<evidence type="ECO:0000256" key="1">
    <source>
        <dbReference type="SAM" id="MobiDB-lite"/>
    </source>
</evidence>
<keyword evidence="3" id="KW-1185">Reference proteome</keyword>
<feature type="region of interest" description="Disordered" evidence="1">
    <location>
        <begin position="208"/>
        <end position="542"/>
    </location>
</feature>
<feature type="compositionally biased region" description="Basic and acidic residues" evidence="1">
    <location>
        <begin position="490"/>
        <end position="509"/>
    </location>
</feature>
<evidence type="ECO:0000313" key="2">
    <source>
        <dbReference type="EMBL" id="KAL2845572.1"/>
    </source>
</evidence>
<sequence length="625" mass="70912">MTLVNMNQHITPQHHPSIRPGEGPRPAYNNPSGSSNPDRLADRLSQLHIHQDRLHEARPRGFDASAEVDEDTDLVYVGYTFFKAPPAPGHNANWTKVEKSRMNLGQNGLSALVKKKAKRKSVVDQYQGLRLIRRTHVDDLISELRENNPQYHWTCVYVKEEERNVRGKGYSRNSYETSSMDIILQGKALSPSGFRARPVDSRDAFQYRDIRDQRPLHTPQHSVDESRPFSRAGYPEQWRGSIPPHAHGPHQASVHFQQQGPSHQAPTHAQPQPQPQPYGHGAHQASVHFQQQGPPQAQQLPHVPPQPHVQVPPHAQSPPQHRAGEPKYPQQVNWAQNGPTGHTSHPHPHPQQHPQQQQQPIVHNHPNTGPAHSPRPGVQDQSPRGAARGGDSPNHQQEIPHHKVSSKQQAKGGKKRDKSPKHVVGSEPELVYDTTSSDDDNILTPGFDGEDWETEFSERDTASKPAPWRGSLYRGDAPSQRRHTHRQHYRKDPQRAGDHRAGRYYRDDSAVDIIPASSSRSSRRLGRTHSGYRGTARQHESQPKIMQEISAEDLEILMGQLRGHAHHAARGRMLNQWESELAEREEMLKYHQQMAARYEDNNYLGRSRSLRQPLTAYPHGYLQLR</sequence>
<feature type="compositionally biased region" description="Basic residues" evidence="1">
    <location>
        <begin position="412"/>
        <end position="421"/>
    </location>
</feature>
<evidence type="ECO:0000313" key="3">
    <source>
        <dbReference type="Proteomes" id="UP001610444"/>
    </source>
</evidence>
<feature type="compositionally biased region" description="Low complexity" evidence="1">
    <location>
        <begin position="261"/>
        <end position="301"/>
    </location>
</feature>
<protein>
    <submittedName>
        <fullName evidence="2">Uncharacterized protein</fullName>
    </submittedName>
</protein>
<accession>A0ABR4JZR5</accession>
<dbReference type="GeneID" id="98156073"/>
<feature type="compositionally biased region" description="Low complexity" evidence="1">
    <location>
        <begin position="308"/>
        <end position="321"/>
    </location>
</feature>
<dbReference type="Proteomes" id="UP001610444">
    <property type="component" value="Unassembled WGS sequence"/>
</dbReference>
<proteinExistence type="predicted"/>
<dbReference type="RefSeq" id="XP_070896706.1">
    <property type="nucleotide sequence ID" value="XM_071040909.1"/>
</dbReference>